<gene>
    <name evidence="1" type="ORF">BJY01DRAFT_250545</name>
</gene>
<evidence type="ECO:0000313" key="1">
    <source>
        <dbReference type="EMBL" id="KAL2839365.1"/>
    </source>
</evidence>
<reference evidence="1 2" key="1">
    <citation type="submission" date="2024-07" db="EMBL/GenBank/DDBJ databases">
        <title>Section-level genome sequencing and comparative genomics of Aspergillus sections Usti and Cavernicolus.</title>
        <authorList>
            <consortium name="Lawrence Berkeley National Laboratory"/>
            <person name="Nybo J.L."/>
            <person name="Vesth T.C."/>
            <person name="Theobald S."/>
            <person name="Frisvad J.C."/>
            <person name="Larsen T.O."/>
            <person name="Kjaerboelling I."/>
            <person name="Rothschild-Mancinelli K."/>
            <person name="Lyhne E.K."/>
            <person name="Kogle M.E."/>
            <person name="Barry K."/>
            <person name="Clum A."/>
            <person name="Na H."/>
            <person name="Ledsgaard L."/>
            <person name="Lin J."/>
            <person name="Lipzen A."/>
            <person name="Kuo A."/>
            <person name="Riley R."/>
            <person name="Mondo S."/>
            <person name="Labutti K."/>
            <person name="Haridas S."/>
            <person name="Pangalinan J."/>
            <person name="Salamov A.A."/>
            <person name="Simmons B.A."/>
            <person name="Magnuson J.K."/>
            <person name="Chen J."/>
            <person name="Drula E."/>
            <person name="Henrissat B."/>
            <person name="Wiebenga A."/>
            <person name="Lubbers R.J."/>
            <person name="Gomes A.C."/>
            <person name="Makela M.R."/>
            <person name="Stajich J."/>
            <person name="Grigoriev I.V."/>
            <person name="Mortensen U.H."/>
            <person name="De Vries R.P."/>
            <person name="Baker S.E."/>
            <person name="Andersen M.R."/>
        </authorList>
    </citation>
    <scope>NUCLEOTIDE SEQUENCE [LARGE SCALE GENOMIC DNA]</scope>
    <source>
        <strain evidence="1 2">CBS 123904</strain>
    </source>
</reference>
<protein>
    <recommendedName>
        <fullName evidence="3">Protection of telomeres protein 1 ssDNA-binding domain-containing protein</fullName>
    </recommendedName>
</protein>
<keyword evidence="2" id="KW-1185">Reference proteome</keyword>
<sequence>MSPIPGPPSPPRLSRDLRARARPPPIDITDLNLDIPAALNRASFTIWEDADPQNTIALTNQPNVLDAANLQLMRPFSRLPARRHIEGIGAQSVFGNSSRWYCFLGEILAVGTNESNRHEVTVLDNDNEMVVVEFVDTHDNKALFNAFRRVIQPGNVILVLNAKRQEPVEDDDAGLHRVLVYRPDEVKFLKEDFFALQRLAKFIREYSELTDNKGRCYGCDQWREDVFRCPGCGFFWFCNTVLLPLFSSGYPSDPPTYWSREITLIGVLRLTHVLQPASDPNNCYLHALFYHDHLSVCSFLSDEDMARIFTGHYLAIERFSAPVVRHNLPVG</sequence>
<name>A0ABR4JH48_9EURO</name>
<organism evidence="1 2">
    <name type="scientific">Aspergillus pseudoustus</name>
    <dbReference type="NCBI Taxonomy" id="1810923"/>
    <lineage>
        <taxon>Eukaryota</taxon>
        <taxon>Fungi</taxon>
        <taxon>Dikarya</taxon>
        <taxon>Ascomycota</taxon>
        <taxon>Pezizomycotina</taxon>
        <taxon>Eurotiomycetes</taxon>
        <taxon>Eurotiomycetidae</taxon>
        <taxon>Eurotiales</taxon>
        <taxon>Aspergillaceae</taxon>
        <taxon>Aspergillus</taxon>
        <taxon>Aspergillus subgen. Nidulantes</taxon>
    </lineage>
</organism>
<comment type="caution">
    <text evidence="1">The sequence shown here is derived from an EMBL/GenBank/DDBJ whole genome shotgun (WGS) entry which is preliminary data.</text>
</comment>
<dbReference type="Proteomes" id="UP001610446">
    <property type="component" value="Unassembled WGS sequence"/>
</dbReference>
<evidence type="ECO:0008006" key="3">
    <source>
        <dbReference type="Google" id="ProtNLM"/>
    </source>
</evidence>
<evidence type="ECO:0000313" key="2">
    <source>
        <dbReference type="Proteomes" id="UP001610446"/>
    </source>
</evidence>
<dbReference type="EMBL" id="JBFXLU010000134">
    <property type="protein sequence ID" value="KAL2839365.1"/>
    <property type="molecule type" value="Genomic_DNA"/>
</dbReference>
<accession>A0ABR4JH48</accession>
<proteinExistence type="predicted"/>